<evidence type="ECO:0000313" key="1">
    <source>
        <dbReference type="EMBL" id="CAJ1932992.1"/>
    </source>
</evidence>
<gene>
    <name evidence="1" type="ORF">CYCCA115_LOCUS3112</name>
</gene>
<organism evidence="1 2">
    <name type="scientific">Cylindrotheca closterium</name>
    <dbReference type="NCBI Taxonomy" id="2856"/>
    <lineage>
        <taxon>Eukaryota</taxon>
        <taxon>Sar</taxon>
        <taxon>Stramenopiles</taxon>
        <taxon>Ochrophyta</taxon>
        <taxon>Bacillariophyta</taxon>
        <taxon>Bacillariophyceae</taxon>
        <taxon>Bacillariophycidae</taxon>
        <taxon>Bacillariales</taxon>
        <taxon>Bacillariaceae</taxon>
        <taxon>Cylindrotheca</taxon>
    </lineage>
</organism>
<dbReference type="AlphaFoldDB" id="A0AAD2CHN2"/>
<proteinExistence type="predicted"/>
<reference evidence="1" key="1">
    <citation type="submission" date="2023-08" db="EMBL/GenBank/DDBJ databases">
        <authorList>
            <person name="Audoor S."/>
            <person name="Bilcke G."/>
        </authorList>
    </citation>
    <scope>NUCLEOTIDE SEQUENCE</scope>
</reference>
<dbReference type="Proteomes" id="UP001295423">
    <property type="component" value="Unassembled WGS sequence"/>
</dbReference>
<protein>
    <submittedName>
        <fullName evidence="1">Uncharacterized protein</fullName>
    </submittedName>
</protein>
<keyword evidence="2" id="KW-1185">Reference proteome</keyword>
<dbReference type="EMBL" id="CAKOGP040000231">
    <property type="protein sequence ID" value="CAJ1932992.1"/>
    <property type="molecule type" value="Genomic_DNA"/>
</dbReference>
<accession>A0AAD2CHN2</accession>
<name>A0AAD2CHN2_9STRA</name>
<evidence type="ECO:0000313" key="2">
    <source>
        <dbReference type="Proteomes" id="UP001295423"/>
    </source>
</evidence>
<comment type="caution">
    <text evidence="1">The sequence shown here is derived from an EMBL/GenBank/DDBJ whole genome shotgun (WGS) entry which is preliminary data.</text>
</comment>
<sequence length="90" mass="10225">MEEITEHRSDEKAVKMKDAFYPLASGAQQRRHTTAGWDFYVTWKDGSSNWIPLKDMKDSFPIEVADYAISKGIRDEPVLHGGSPMLEVPI</sequence>